<protein>
    <submittedName>
        <fullName evidence="2">Uncharacterized protein</fullName>
    </submittedName>
</protein>
<organism evidence="2 3">
    <name type="scientific">Fusarium musae</name>
    <dbReference type="NCBI Taxonomy" id="1042133"/>
    <lineage>
        <taxon>Eukaryota</taxon>
        <taxon>Fungi</taxon>
        <taxon>Dikarya</taxon>
        <taxon>Ascomycota</taxon>
        <taxon>Pezizomycotina</taxon>
        <taxon>Sordariomycetes</taxon>
        <taxon>Hypocreomycetidae</taxon>
        <taxon>Hypocreales</taxon>
        <taxon>Nectriaceae</taxon>
        <taxon>Fusarium</taxon>
    </lineage>
</organism>
<evidence type="ECO:0000256" key="1">
    <source>
        <dbReference type="SAM" id="MobiDB-lite"/>
    </source>
</evidence>
<comment type="caution">
    <text evidence="2">The sequence shown here is derived from an EMBL/GenBank/DDBJ whole genome shotgun (WGS) entry which is preliminary data.</text>
</comment>
<dbReference type="Proteomes" id="UP000827133">
    <property type="component" value="Unassembled WGS sequence"/>
</dbReference>
<dbReference type="RefSeq" id="XP_044685726.1">
    <property type="nucleotide sequence ID" value="XM_044818024.1"/>
</dbReference>
<feature type="region of interest" description="Disordered" evidence="1">
    <location>
        <begin position="1"/>
        <end position="61"/>
    </location>
</feature>
<evidence type="ECO:0000313" key="3">
    <source>
        <dbReference type="Proteomes" id="UP000827133"/>
    </source>
</evidence>
<reference evidence="2" key="1">
    <citation type="journal article" date="2021" name="Mol. Plant Microbe Interact.">
        <title>Telomere to telomere genome assembly of Fusarium musae F31, causal agent of crown rot disease of banana.</title>
        <authorList>
            <person name="Degradi L."/>
            <person name="Tava V."/>
            <person name="Kunova A."/>
            <person name="Cortesi P."/>
            <person name="Saracchi M."/>
            <person name="Pasquali M."/>
        </authorList>
    </citation>
    <scope>NUCLEOTIDE SEQUENCE</scope>
    <source>
        <strain evidence="2">F31</strain>
    </source>
</reference>
<dbReference type="KEGG" id="fmu:J7337_000263"/>
<dbReference type="AlphaFoldDB" id="A0A9P8DRW5"/>
<dbReference type="GeneID" id="68308120"/>
<gene>
    <name evidence="2" type="ORF">J7337_000263</name>
</gene>
<proteinExistence type="predicted"/>
<dbReference type="EMBL" id="JAHBCI010000001">
    <property type="protein sequence ID" value="KAG9506727.1"/>
    <property type="molecule type" value="Genomic_DNA"/>
</dbReference>
<keyword evidence="3" id="KW-1185">Reference proteome</keyword>
<name>A0A9P8DRW5_9HYPO</name>
<feature type="region of interest" description="Disordered" evidence="1">
    <location>
        <begin position="103"/>
        <end position="129"/>
    </location>
</feature>
<feature type="compositionally biased region" description="Basic and acidic residues" evidence="1">
    <location>
        <begin position="103"/>
        <end position="112"/>
    </location>
</feature>
<sequence length="190" mass="21699">MSSPSKEEAGLNTPPKNNSLENTAPKIEAPFENDQKVEAPKLSNQEQKVPKPWTGSNIEDPDKELVLLIKDEIRVFRSLLREGEEEQFQKFFGAWIQEDMEKRKKHTQETKTQEPTVGTQEDVEEGKQTDDAVTLISWTETSRYQLLSRCREMTNDDIMASFDREGEDDFDGGMDGRFGGYALRCIAHVP</sequence>
<accession>A0A9P8DRW5</accession>
<evidence type="ECO:0000313" key="2">
    <source>
        <dbReference type="EMBL" id="KAG9506727.1"/>
    </source>
</evidence>